<evidence type="ECO:0000256" key="2">
    <source>
        <dbReference type="SAM" id="SignalP"/>
    </source>
</evidence>
<feature type="chain" id="PRO_5032851105" evidence="2">
    <location>
        <begin position="39"/>
        <end position="412"/>
    </location>
</feature>
<organism evidence="3 4">
    <name type="scientific">Duganella aquatilis</name>
    <dbReference type="NCBI Taxonomy" id="2666082"/>
    <lineage>
        <taxon>Bacteria</taxon>
        <taxon>Pseudomonadati</taxon>
        <taxon>Pseudomonadota</taxon>
        <taxon>Betaproteobacteria</taxon>
        <taxon>Burkholderiales</taxon>
        <taxon>Oxalobacteraceae</taxon>
        <taxon>Telluria group</taxon>
        <taxon>Duganella</taxon>
    </lineage>
</organism>
<comment type="subcellular location">
    <subcellularLocation>
        <location evidence="1">Cell outer membrane</location>
    </subcellularLocation>
</comment>
<keyword evidence="4" id="KW-1185">Reference proteome</keyword>
<evidence type="ECO:0000313" key="4">
    <source>
        <dbReference type="Proteomes" id="UP000439986"/>
    </source>
</evidence>
<dbReference type="InterPro" id="IPR017465">
    <property type="entry name" value="EpsL_proteobac"/>
</dbReference>
<sequence length="412" mass="46068">MSNHLRFFSGKFRRVPQPSGLVAWVLVSGAMLAPPAQADISDTIKPFVLLGYTHDDNLLRLEDGQQLEGSRADNIRQAQAGFSFERPVGRQVFTGSAKVSKVSFDHFSQLDYTGLDYEGTWQWALGNHLNGHLGATYSQTIAPFADFHTNERNLKKQKHNFGDIFWRFHPSWQAHAGYVSDEFDYDLASQRFNNRTEKATDAGIDFLAGTGSRIGVVARRLKGHYPYGLQQGAVLQESDYTQDELKLSVLWRVSDVTQLQFLGGRVERKHDLVAQRDASGTNARLTAQWSPRARLRFSAAAWREFTAVESSVLNYALGKGGSVTADWDLTSKITLNARARREKRDFNGVLASVLPISYNDDTRGLGAGVTYAPTRNSQLNAQYNRDTRDPSNRLFSSGYHANSVSFNASIQF</sequence>
<dbReference type="Proteomes" id="UP000439986">
    <property type="component" value="Unassembled WGS sequence"/>
</dbReference>
<accession>A0A844D2E1</accession>
<dbReference type="AlphaFoldDB" id="A0A844D2E1"/>
<dbReference type="SUPFAM" id="SSF56925">
    <property type="entry name" value="OMPA-like"/>
    <property type="match status" value="1"/>
</dbReference>
<dbReference type="Pfam" id="PF10082">
    <property type="entry name" value="BBP2_2"/>
    <property type="match status" value="1"/>
</dbReference>
<reference evidence="3 4" key="1">
    <citation type="submission" date="2019-11" db="EMBL/GenBank/DDBJ databases">
        <title>Novel species isolated from a subtropical stream in China.</title>
        <authorList>
            <person name="Lu H."/>
        </authorList>
    </citation>
    <scope>NUCLEOTIDE SEQUENCE [LARGE SCALE GENOMIC DNA]</scope>
    <source>
        <strain evidence="3 4">FT26W</strain>
    </source>
</reference>
<dbReference type="InterPro" id="IPR011250">
    <property type="entry name" value="OMP/PagP_B-barrel"/>
</dbReference>
<dbReference type="NCBIfam" id="TIGR03014">
    <property type="entry name" value="EpsL"/>
    <property type="match status" value="1"/>
</dbReference>
<comment type="caution">
    <text evidence="3">The sequence shown here is derived from an EMBL/GenBank/DDBJ whole genome shotgun (WGS) entry which is preliminary data.</text>
</comment>
<name>A0A844D2E1_9BURK</name>
<feature type="signal peptide" evidence="2">
    <location>
        <begin position="1"/>
        <end position="38"/>
    </location>
</feature>
<dbReference type="EMBL" id="WKJL01000015">
    <property type="protein sequence ID" value="MRW86268.1"/>
    <property type="molecule type" value="Genomic_DNA"/>
</dbReference>
<keyword evidence="2" id="KW-0732">Signal</keyword>
<gene>
    <name evidence="3" type="ORF">GJ698_19530</name>
</gene>
<dbReference type="SUPFAM" id="SSF56935">
    <property type="entry name" value="Porins"/>
    <property type="match status" value="1"/>
</dbReference>
<evidence type="ECO:0000256" key="1">
    <source>
        <dbReference type="ARBA" id="ARBA00004442"/>
    </source>
</evidence>
<dbReference type="GO" id="GO:0009279">
    <property type="term" value="C:cell outer membrane"/>
    <property type="evidence" value="ECO:0007669"/>
    <property type="project" value="UniProtKB-SubCell"/>
</dbReference>
<protein>
    <submittedName>
        <fullName evidence="3">Outer membrane beta-barrel protein</fullName>
    </submittedName>
</protein>
<dbReference type="InterPro" id="IPR018759">
    <property type="entry name" value="BBP2_2"/>
</dbReference>
<proteinExistence type="predicted"/>
<evidence type="ECO:0000313" key="3">
    <source>
        <dbReference type="EMBL" id="MRW86268.1"/>
    </source>
</evidence>